<name>A0AAW2GY61_9HYME</name>
<reference evidence="1 2" key="1">
    <citation type="submission" date="2023-03" db="EMBL/GenBank/DDBJ databases">
        <title>High recombination rates correlate with genetic variation in Cardiocondyla obscurior ants.</title>
        <authorList>
            <person name="Errbii M."/>
        </authorList>
    </citation>
    <scope>NUCLEOTIDE SEQUENCE [LARGE SCALE GENOMIC DNA]</scope>
    <source>
        <strain evidence="1">Alpha-2009</strain>
        <tissue evidence="1">Whole body</tissue>
    </source>
</reference>
<evidence type="ECO:0000313" key="2">
    <source>
        <dbReference type="Proteomes" id="UP001430953"/>
    </source>
</evidence>
<dbReference type="AlphaFoldDB" id="A0AAW2GY61"/>
<protein>
    <submittedName>
        <fullName evidence="1">Uncharacterized protein</fullName>
    </submittedName>
</protein>
<proteinExistence type="predicted"/>
<comment type="caution">
    <text evidence="1">The sequence shown here is derived from an EMBL/GenBank/DDBJ whole genome shotgun (WGS) entry which is preliminary data.</text>
</comment>
<gene>
    <name evidence="1" type="ORF">PUN28_000106</name>
</gene>
<evidence type="ECO:0000313" key="1">
    <source>
        <dbReference type="EMBL" id="KAL0132108.1"/>
    </source>
</evidence>
<keyword evidence="2" id="KW-1185">Reference proteome</keyword>
<accession>A0AAW2GY61</accession>
<dbReference type="Proteomes" id="UP001430953">
    <property type="component" value="Unassembled WGS sequence"/>
</dbReference>
<sequence length="198" mass="22915">MRVNSTRVVITFRNMYKNNEDLFFFFTERNIDVSSLTRASHKYLPRSKSQIRSANKSAGKFLPFELNPPSFRAACVVTVIFCASRLPRWKREIKRNVEKESRMPSGLSKDFTRQSLHRETNIRATRTANVAFYGLTVTRRMRAATDGNSIHLRISRGIRDDVDCHRSEISMRNRFAVITSLLFGHPLDDTITVRDLLS</sequence>
<organism evidence="1 2">
    <name type="scientific">Cardiocondyla obscurior</name>
    <dbReference type="NCBI Taxonomy" id="286306"/>
    <lineage>
        <taxon>Eukaryota</taxon>
        <taxon>Metazoa</taxon>
        <taxon>Ecdysozoa</taxon>
        <taxon>Arthropoda</taxon>
        <taxon>Hexapoda</taxon>
        <taxon>Insecta</taxon>
        <taxon>Pterygota</taxon>
        <taxon>Neoptera</taxon>
        <taxon>Endopterygota</taxon>
        <taxon>Hymenoptera</taxon>
        <taxon>Apocrita</taxon>
        <taxon>Aculeata</taxon>
        <taxon>Formicoidea</taxon>
        <taxon>Formicidae</taxon>
        <taxon>Myrmicinae</taxon>
        <taxon>Cardiocondyla</taxon>
    </lineage>
</organism>
<dbReference type="EMBL" id="JADYXP020000001">
    <property type="protein sequence ID" value="KAL0132108.1"/>
    <property type="molecule type" value="Genomic_DNA"/>
</dbReference>